<keyword evidence="13" id="KW-1185">Reference proteome</keyword>
<dbReference type="Pfam" id="PF04163">
    <property type="entry name" value="Tht1"/>
    <property type="match status" value="1"/>
</dbReference>
<name>A0A163JHT2_ABSGL</name>
<evidence type="ECO:0000256" key="9">
    <source>
        <dbReference type="ARBA" id="ARBA00023180"/>
    </source>
</evidence>
<evidence type="ECO:0000313" key="12">
    <source>
        <dbReference type="EMBL" id="SAL99462.1"/>
    </source>
</evidence>
<comment type="function">
    <text evidence="1 11">Required for nuclear membrane fusion during karyogamy.</text>
</comment>
<dbReference type="GO" id="GO:0000742">
    <property type="term" value="P:karyogamy involved in conjugation with cellular fusion"/>
    <property type="evidence" value="ECO:0007669"/>
    <property type="project" value="UniProtKB-UniRule"/>
</dbReference>
<dbReference type="FunCoup" id="A0A163JHT2">
    <property type="interactions" value="104"/>
</dbReference>
<dbReference type="PANTHER" id="PTHR28012:SF1">
    <property type="entry name" value="NUCLEAR FUSION PROTEIN KAR5"/>
    <property type="match status" value="1"/>
</dbReference>
<keyword evidence="4 11" id="KW-0812">Transmembrane</keyword>
<evidence type="ECO:0000313" key="13">
    <source>
        <dbReference type="Proteomes" id="UP000078561"/>
    </source>
</evidence>
<keyword evidence="7 11" id="KW-1133">Transmembrane helix</keyword>
<proteinExistence type="inferred from homology"/>
<dbReference type="Proteomes" id="UP000078561">
    <property type="component" value="Unassembled WGS sequence"/>
</dbReference>
<dbReference type="GO" id="GO:0005789">
    <property type="term" value="C:endoplasmic reticulum membrane"/>
    <property type="evidence" value="ECO:0007669"/>
    <property type="project" value="UniProtKB-SubCell"/>
</dbReference>
<dbReference type="GO" id="GO:0031965">
    <property type="term" value="C:nuclear membrane"/>
    <property type="evidence" value="ECO:0007669"/>
    <property type="project" value="UniProtKB-SubCell"/>
</dbReference>
<evidence type="ECO:0000256" key="5">
    <source>
        <dbReference type="ARBA" id="ARBA00022729"/>
    </source>
</evidence>
<gene>
    <name evidence="12" type="primary">ABSGL_05076.1 scaffold 6272</name>
</gene>
<dbReference type="PANTHER" id="PTHR28012">
    <property type="entry name" value="NUCLEAR FUSION PROTEIN KAR5"/>
    <property type="match status" value="1"/>
</dbReference>
<organism evidence="12">
    <name type="scientific">Absidia glauca</name>
    <name type="common">Pin mould</name>
    <dbReference type="NCBI Taxonomy" id="4829"/>
    <lineage>
        <taxon>Eukaryota</taxon>
        <taxon>Fungi</taxon>
        <taxon>Fungi incertae sedis</taxon>
        <taxon>Mucoromycota</taxon>
        <taxon>Mucoromycotina</taxon>
        <taxon>Mucoromycetes</taxon>
        <taxon>Mucorales</taxon>
        <taxon>Cunninghamellaceae</taxon>
        <taxon>Absidia</taxon>
    </lineage>
</organism>
<accession>A0A163JHT2</accession>
<evidence type="ECO:0000256" key="4">
    <source>
        <dbReference type="ARBA" id="ARBA00022692"/>
    </source>
</evidence>
<evidence type="ECO:0000256" key="6">
    <source>
        <dbReference type="ARBA" id="ARBA00022824"/>
    </source>
</evidence>
<reference evidence="12" key="1">
    <citation type="submission" date="2016-04" db="EMBL/GenBank/DDBJ databases">
        <authorList>
            <person name="Evans L.H."/>
            <person name="Alamgir A."/>
            <person name="Owens N."/>
            <person name="Weber N.D."/>
            <person name="Virtaneva K."/>
            <person name="Barbian K."/>
            <person name="Babar A."/>
            <person name="Rosenke K."/>
        </authorList>
    </citation>
    <scope>NUCLEOTIDE SEQUENCE [LARGE SCALE GENOMIC DNA]</scope>
    <source>
        <strain evidence="12">CBS 101.48</strain>
    </source>
</reference>
<keyword evidence="9" id="KW-0325">Glycoprotein</keyword>
<feature type="transmembrane region" description="Helical" evidence="11">
    <location>
        <begin position="341"/>
        <end position="362"/>
    </location>
</feature>
<comment type="similarity">
    <text evidence="2 11">Belongs to the KAR5 family.</text>
</comment>
<evidence type="ECO:0000256" key="7">
    <source>
        <dbReference type="ARBA" id="ARBA00022989"/>
    </source>
</evidence>
<evidence type="ECO:0008006" key="14">
    <source>
        <dbReference type="Google" id="ProtNLM"/>
    </source>
</evidence>
<comment type="subcellular location">
    <subcellularLocation>
        <location evidence="11">Endoplasmic reticulum membrane</location>
    </subcellularLocation>
    <subcellularLocation>
        <location evidence="11">Nucleus membrane</location>
    </subcellularLocation>
</comment>
<evidence type="ECO:0000256" key="2">
    <source>
        <dbReference type="ARBA" id="ARBA00010473"/>
    </source>
</evidence>
<keyword evidence="10 11" id="KW-0539">Nucleus</keyword>
<evidence type="ECO:0000256" key="11">
    <source>
        <dbReference type="RuleBase" id="RU368082"/>
    </source>
</evidence>
<evidence type="ECO:0000256" key="3">
    <source>
        <dbReference type="ARBA" id="ARBA00022459"/>
    </source>
</evidence>
<evidence type="ECO:0000256" key="8">
    <source>
        <dbReference type="ARBA" id="ARBA00023136"/>
    </source>
</evidence>
<dbReference type="OMA" id="ESYPQWW"/>
<dbReference type="GO" id="GO:0048288">
    <property type="term" value="P:nuclear membrane fusion involved in karyogamy"/>
    <property type="evidence" value="ECO:0007669"/>
    <property type="project" value="UniProtKB-UniRule"/>
</dbReference>
<dbReference type="InParanoid" id="A0A163JHT2"/>
<dbReference type="EMBL" id="LT552697">
    <property type="protein sequence ID" value="SAL99462.1"/>
    <property type="molecule type" value="Genomic_DNA"/>
</dbReference>
<sequence>MLQIHAEASNLDDLPFIYLLPVSVTQRTQTEGMTQQIANHGLDILHGIQSKQMDCFHKSTLSIEEDCQQLVSDEKSQMKYALMLTLCELATAQIQVPKECQLDKSMHHMKSCIKKLATVPQTWTTYSGYYRDVVTICFAVRYPLERELLRQAQQNMTVYQSQSYQKIQQQQQDLYEWRQQEMGLLKAIQLQQSDLWTEITDFQGRSAGNLLELMSLLQNAQNKATDIQSIQQTTMEIFLSLDQRLGSMYSKLDELSVWQNLSLTQWIQWQESQEQAIQQWQQSVNIVNHSISDILNHTEHQLNDLKGDILDIHTDLSTLLHPVRQVFALMMDSLYFGIRPFLWMGVVLLCWLLPTSLIFTALKTLALGYQIKTSFYWPSSLVSVIVVHDKTLDDISKAPLPGSFRPPQIWILISQ</sequence>
<evidence type="ECO:0000256" key="1">
    <source>
        <dbReference type="ARBA" id="ARBA00003389"/>
    </source>
</evidence>
<evidence type="ECO:0000256" key="10">
    <source>
        <dbReference type="ARBA" id="ARBA00023242"/>
    </source>
</evidence>
<protein>
    <recommendedName>
        <fullName evidence="14">Nuclear fusion protein KAR5</fullName>
    </recommendedName>
</protein>
<dbReference type="InterPro" id="IPR007292">
    <property type="entry name" value="Nuclear_fusion_Kar5"/>
</dbReference>
<keyword evidence="5 11" id="KW-0732">Signal</keyword>
<keyword evidence="8 11" id="KW-0472">Membrane</keyword>
<dbReference type="AlphaFoldDB" id="A0A163JHT2"/>
<keyword evidence="3 11" id="KW-0415">Karyogamy</keyword>
<dbReference type="OrthoDB" id="5311848at2759"/>
<keyword evidence="6 11" id="KW-0256">Endoplasmic reticulum</keyword>